<organism evidence="1 2">
    <name type="scientific">Candidatus Portnoybacteria bacterium CG10_big_fil_rev_8_21_14_0_10_44_7</name>
    <dbReference type="NCBI Taxonomy" id="1974816"/>
    <lineage>
        <taxon>Bacteria</taxon>
        <taxon>Candidatus Portnoyibacteriota</taxon>
    </lineage>
</organism>
<dbReference type="InterPro" id="IPR014721">
    <property type="entry name" value="Ribsml_uS5_D2-typ_fold_subgr"/>
</dbReference>
<reference evidence="2" key="1">
    <citation type="submission" date="2017-09" db="EMBL/GenBank/DDBJ databases">
        <title>Depth-based differentiation of microbial function through sediment-hosted aquifers and enrichment of novel symbionts in the deep terrestrial subsurface.</title>
        <authorList>
            <person name="Probst A.J."/>
            <person name="Ladd B."/>
            <person name="Jarett J.K."/>
            <person name="Geller-Mcgrath D.E."/>
            <person name="Sieber C.M.K."/>
            <person name="Emerson J.B."/>
            <person name="Anantharaman K."/>
            <person name="Thomas B.C."/>
            <person name="Malmstrom R."/>
            <person name="Stieglmeier M."/>
            <person name="Klingl A."/>
            <person name="Woyke T."/>
            <person name="Ryan C.M."/>
            <person name="Banfield J.F."/>
        </authorList>
    </citation>
    <scope>NUCLEOTIDE SEQUENCE [LARGE SCALE GENOMIC DNA]</scope>
</reference>
<dbReference type="SUPFAM" id="SSF54211">
    <property type="entry name" value="Ribosomal protein S5 domain 2-like"/>
    <property type="match status" value="1"/>
</dbReference>
<dbReference type="Gene3D" id="3.30.230.10">
    <property type="match status" value="1"/>
</dbReference>
<dbReference type="Proteomes" id="UP000231086">
    <property type="component" value="Unassembled WGS sequence"/>
</dbReference>
<protein>
    <submittedName>
        <fullName evidence="1">Magnesium chelatase</fullName>
    </submittedName>
</protein>
<dbReference type="InterPro" id="IPR020568">
    <property type="entry name" value="Ribosomal_Su5_D2-typ_SF"/>
</dbReference>
<sequence>MPAKTLSGAVLGLEATPVEVEVDTISGQLHSFQIVGLPDAAVNESKERVNAAIRNAGGSPPQLSNRRIVVNLAPADIKKEGPVFDLPIAVAFLAASSQIPQESIAGNLFLGELSLDGRLRPTSGVL</sequence>
<gene>
    <name evidence="1" type="ORF">COU85_00565</name>
</gene>
<dbReference type="AlphaFoldDB" id="A0A2M8KJC3"/>
<dbReference type="Pfam" id="PF13541">
    <property type="entry name" value="ChlI"/>
    <property type="match status" value="1"/>
</dbReference>
<evidence type="ECO:0000313" key="2">
    <source>
        <dbReference type="Proteomes" id="UP000231086"/>
    </source>
</evidence>
<evidence type="ECO:0000313" key="1">
    <source>
        <dbReference type="EMBL" id="PJE60020.1"/>
    </source>
</evidence>
<dbReference type="EMBL" id="PFEA01000012">
    <property type="protein sequence ID" value="PJE60020.1"/>
    <property type="molecule type" value="Genomic_DNA"/>
</dbReference>
<name>A0A2M8KJC3_9BACT</name>
<accession>A0A2M8KJC3</accession>
<proteinExistence type="predicted"/>
<feature type="non-terminal residue" evidence="1">
    <location>
        <position position="126"/>
    </location>
</feature>
<comment type="caution">
    <text evidence="1">The sequence shown here is derived from an EMBL/GenBank/DDBJ whole genome shotgun (WGS) entry which is preliminary data.</text>
</comment>